<organism evidence="3 4">
    <name type="scientific">Rugosimonospora acidiphila</name>
    <dbReference type="NCBI Taxonomy" id="556531"/>
    <lineage>
        <taxon>Bacteria</taxon>
        <taxon>Bacillati</taxon>
        <taxon>Actinomycetota</taxon>
        <taxon>Actinomycetes</taxon>
        <taxon>Micromonosporales</taxon>
        <taxon>Micromonosporaceae</taxon>
        <taxon>Rugosimonospora</taxon>
    </lineage>
</organism>
<dbReference type="PRINTS" id="PR00080">
    <property type="entry name" value="SDRFAMILY"/>
</dbReference>
<dbReference type="EMBL" id="BAABJQ010000004">
    <property type="protein sequence ID" value="GAA5181181.1"/>
    <property type="molecule type" value="Genomic_DNA"/>
</dbReference>
<dbReference type="SUPFAM" id="SSF51735">
    <property type="entry name" value="NAD(P)-binding Rossmann-fold domains"/>
    <property type="match status" value="1"/>
</dbReference>
<gene>
    <name evidence="3" type="ORF">GCM10023322_15200</name>
</gene>
<keyword evidence="2" id="KW-0560">Oxidoreductase</keyword>
<sequence length="257" mass="26470">MSETAPAAGRLSGKVAFLAGATGGIGRTIAEVFAQEGARVVVGGRRRAEGQEVVEAIGARGGEAIYVSLDVTSEESVSNAVRAAVDTFGSLDVLVNNAGGSTAADGRVTTASIEEFWNKINVELFGTFLCNRVAIPELIASGGGSVINMASLAGLGLVTDRDAYSSAKGAVLTLTQSTAREFAADRVRVNAIAPAGVRTERIVKLLEASSVARATMARQVMGMIEPVEIAYAAVFLASDESRSLTGQILTIHGGYFG</sequence>
<evidence type="ECO:0000256" key="1">
    <source>
        <dbReference type="ARBA" id="ARBA00006484"/>
    </source>
</evidence>
<evidence type="ECO:0000313" key="4">
    <source>
        <dbReference type="Proteomes" id="UP001501570"/>
    </source>
</evidence>
<proteinExistence type="inferred from homology"/>
<dbReference type="Proteomes" id="UP001501570">
    <property type="component" value="Unassembled WGS sequence"/>
</dbReference>
<dbReference type="Gene3D" id="3.40.50.720">
    <property type="entry name" value="NAD(P)-binding Rossmann-like Domain"/>
    <property type="match status" value="1"/>
</dbReference>
<comment type="caution">
    <text evidence="3">The sequence shown here is derived from an EMBL/GenBank/DDBJ whole genome shotgun (WGS) entry which is preliminary data.</text>
</comment>
<dbReference type="InterPro" id="IPR036291">
    <property type="entry name" value="NAD(P)-bd_dom_sf"/>
</dbReference>
<keyword evidence="4" id="KW-1185">Reference proteome</keyword>
<dbReference type="InterPro" id="IPR020904">
    <property type="entry name" value="Sc_DH/Rdtase_CS"/>
</dbReference>
<protein>
    <submittedName>
        <fullName evidence="3">SDR family oxidoreductase</fullName>
    </submittedName>
</protein>
<dbReference type="PRINTS" id="PR00081">
    <property type="entry name" value="GDHRDH"/>
</dbReference>
<evidence type="ECO:0000313" key="3">
    <source>
        <dbReference type="EMBL" id="GAA5181181.1"/>
    </source>
</evidence>
<evidence type="ECO:0000256" key="2">
    <source>
        <dbReference type="ARBA" id="ARBA00023002"/>
    </source>
</evidence>
<accession>A0ABP9RP19</accession>
<dbReference type="RefSeq" id="WP_345627400.1">
    <property type="nucleotide sequence ID" value="NZ_BAABJQ010000004.1"/>
</dbReference>
<reference evidence="4" key="1">
    <citation type="journal article" date="2019" name="Int. J. Syst. Evol. Microbiol.">
        <title>The Global Catalogue of Microorganisms (GCM) 10K type strain sequencing project: providing services to taxonomists for standard genome sequencing and annotation.</title>
        <authorList>
            <consortium name="The Broad Institute Genomics Platform"/>
            <consortium name="The Broad Institute Genome Sequencing Center for Infectious Disease"/>
            <person name="Wu L."/>
            <person name="Ma J."/>
        </authorList>
    </citation>
    <scope>NUCLEOTIDE SEQUENCE [LARGE SCALE GENOMIC DNA]</scope>
    <source>
        <strain evidence="4">JCM 18304</strain>
    </source>
</reference>
<dbReference type="PROSITE" id="PS00061">
    <property type="entry name" value="ADH_SHORT"/>
    <property type="match status" value="1"/>
</dbReference>
<name>A0ABP9RP19_9ACTN</name>
<dbReference type="PANTHER" id="PTHR24321">
    <property type="entry name" value="DEHYDROGENASES, SHORT CHAIN"/>
    <property type="match status" value="1"/>
</dbReference>
<dbReference type="CDD" id="cd05233">
    <property type="entry name" value="SDR_c"/>
    <property type="match status" value="1"/>
</dbReference>
<comment type="similarity">
    <text evidence="1">Belongs to the short-chain dehydrogenases/reductases (SDR) family.</text>
</comment>
<dbReference type="PANTHER" id="PTHR24321:SF11">
    <property type="entry name" value="BLR0893 PROTEIN"/>
    <property type="match status" value="1"/>
</dbReference>
<dbReference type="Pfam" id="PF13561">
    <property type="entry name" value="adh_short_C2"/>
    <property type="match status" value="1"/>
</dbReference>
<dbReference type="InterPro" id="IPR002347">
    <property type="entry name" value="SDR_fam"/>
</dbReference>